<reference key="2">
    <citation type="submission" date="2011-04" db="EMBL/GenBank/DDBJ databases">
        <title>High-quality genome sequence of Pichia pastoris CBS 7435.</title>
        <authorList>
            <person name="Kueberl A."/>
            <person name="Schneider J."/>
            <person name="Thallinger G.G."/>
            <person name="Anderl I."/>
            <person name="Wibberg D."/>
            <person name="Hajek T."/>
            <person name="Jaenicke S."/>
            <person name="Brinkrolf K."/>
            <person name="Goesmann A."/>
            <person name="Szczepanowski R."/>
            <person name="Puehler A."/>
            <person name="Schwab H."/>
            <person name="Glieder A."/>
            <person name="Pichler H."/>
        </authorList>
    </citation>
    <scope>NUCLEOTIDE SEQUENCE</scope>
    <source>
        <strain>CBS 7435</strain>
    </source>
</reference>
<evidence type="ECO:0000313" key="12">
    <source>
        <dbReference type="EMBL" id="CCA39045.1"/>
    </source>
</evidence>
<evidence type="ECO:0000256" key="5">
    <source>
        <dbReference type="ARBA" id="ARBA00022777"/>
    </source>
</evidence>
<feature type="compositionally biased region" description="Acidic residues" evidence="9">
    <location>
        <begin position="503"/>
        <end position="514"/>
    </location>
</feature>
<feature type="region of interest" description="Disordered" evidence="9">
    <location>
        <begin position="503"/>
        <end position="525"/>
    </location>
</feature>
<keyword evidence="5 7" id="KW-0418">Kinase</keyword>
<dbReference type="FunFam" id="3.30.200.20:FF:000315">
    <property type="entry name" value="Calcium-dependent protein kinase 3"/>
    <property type="match status" value="1"/>
</dbReference>
<proteinExistence type="inferred from homology"/>
<dbReference type="PIRSF" id="PIRSF000661">
    <property type="entry name" value="Ser/Thr_PK_RAD53"/>
    <property type="match status" value="1"/>
</dbReference>
<dbReference type="FunFam" id="1.10.510.10:FF:000571">
    <property type="entry name" value="Maternal embryonic leucine zipper kinase"/>
    <property type="match status" value="1"/>
</dbReference>
<keyword evidence="3 7" id="KW-0808">Transferase</keyword>
<accession>F2QUG7</accession>
<evidence type="ECO:0000313" key="13">
    <source>
        <dbReference type="Proteomes" id="UP000006853"/>
    </source>
</evidence>
<dbReference type="InterPro" id="IPR000719">
    <property type="entry name" value="Prot_kinase_dom"/>
</dbReference>
<dbReference type="GO" id="GO:0030447">
    <property type="term" value="P:filamentous growth"/>
    <property type="evidence" value="ECO:0007669"/>
    <property type="project" value="UniProtKB-ARBA"/>
</dbReference>
<keyword evidence="7" id="KW-0539">Nucleus</keyword>
<dbReference type="SMART" id="SM00220">
    <property type="entry name" value="S_TKc"/>
    <property type="match status" value="1"/>
</dbReference>
<dbReference type="Proteomes" id="UP000006853">
    <property type="component" value="Chromosome 3"/>
</dbReference>
<dbReference type="InterPro" id="IPR008984">
    <property type="entry name" value="SMAD_FHA_dom_sf"/>
</dbReference>
<dbReference type="GO" id="GO:0009202">
    <property type="term" value="P:deoxyribonucleoside triphosphate biosynthetic process"/>
    <property type="evidence" value="ECO:0007669"/>
    <property type="project" value="InterPro"/>
</dbReference>
<dbReference type="GO" id="GO:0003688">
    <property type="term" value="F:DNA replication origin binding"/>
    <property type="evidence" value="ECO:0007669"/>
    <property type="project" value="InterPro"/>
</dbReference>
<sequence>MLQTQQQTQATQPSAPESSYNIPEELLNRKIICRLICTTASGESNYFDLCTSAKSKSSQGVYEWIFGRNTKVCDFKLPSSSSRLSNVHFKIWVNGNKEDLALDHLMIQDVSTNGTYVNNCKLVKGTNNILTQGDEISVGIGVPADVIRYIVVLPKVYSLALHDSLDKKKKQEGVHRDFFIKDEVVGSGAFATVKKAIERSTGDTYAVKIISKKKAMTDGLDGVQRELEILKKLHHPGVVQLKSFYEDSDNFYLVMEYIAGGDLMDFVAAYGSVGESAGREITRQILEALDYVHALGISHRDLKPDNILIVQDDPVKVKITDFGLAKVADQGSAMKTFCGTLAYLAPEVLSARYGITNQFIGKDEATKKNIIKKSRESYSSKVDMWSIGCLVYVILTAHLPFSGSTQDSLTRNILEGNYHYSLLKENGISNKAKDFLDRLLNVDPTIRLGVKQALTHSWISELSDESQVSLSQSQSHQRRIESQESHSFITGMNGDAYERIEEADEVDEQCEDQEGEHPHEAQGSKLQLAKEASFSVSNLSRSPYVKNEISTSIIENSVSLPASFTHKQLNKVTMVSKQLESPQGTFITLNLVENSVSKFGAVHIPQGKTPFVVGRDSSCDWLIKEERISKIHCMIAKKRHPTANPSIFESPALGLEDIWLLDFSTNSCFVNDIKIGKNRKTQIFHGDEICLFKDAQKKEQLVYRVHIDDGTGLFQGGERTQANSDDILDIDEVDEKLRELLTRASRKRHITPALETPDKRVKRAYLNSITDNS</sequence>
<comment type="similarity">
    <text evidence="1 7">Belongs to the protein kinase superfamily. CAMK Ser/Thr protein kinase family. CHEK2 subfamily.</text>
</comment>
<dbReference type="AlphaFoldDB" id="F2QUG7"/>
<evidence type="ECO:0000259" key="11">
    <source>
        <dbReference type="PROSITE" id="PS50011"/>
    </source>
</evidence>
<reference evidence="12 13" key="3">
    <citation type="journal article" date="2016" name="FEMS Yeast Res.">
        <title>Curation of the genome annotation of Pichia pastoris (Komagataella phaffii) CBS7435 from gene level to protein function.</title>
        <authorList>
            <person name="Valli M."/>
            <person name="Tatto N.E."/>
            <person name="Peymann A."/>
            <person name="Gruber C."/>
            <person name="Landes N."/>
            <person name="Ekker H."/>
            <person name="Thallinger G.G."/>
            <person name="Mattanovich D."/>
            <person name="Gasser B."/>
            <person name="Graf A.B."/>
        </authorList>
    </citation>
    <scope>GENOME REANNOTATION</scope>
    <source>
        <strain evidence="12 13">ATCC 76273 / CBS 7435 / CECT 11047 / NRRL Y-11430 / Wegner 21-1</strain>
    </source>
</reference>
<evidence type="ECO:0000256" key="7">
    <source>
        <dbReference type="PIRNR" id="PIRNR000661"/>
    </source>
</evidence>
<evidence type="ECO:0000256" key="3">
    <source>
        <dbReference type="ARBA" id="ARBA00022679"/>
    </source>
</evidence>
<dbReference type="InterPro" id="IPR000253">
    <property type="entry name" value="FHA_dom"/>
</dbReference>
<dbReference type="InterPro" id="IPR016256">
    <property type="entry name" value="Ser/Thr_kinase_Rad53"/>
</dbReference>
<keyword evidence="4 7" id="KW-0547">Nucleotide-binding</keyword>
<dbReference type="EMBL" id="FR839630">
    <property type="protein sequence ID" value="CCA39045.1"/>
    <property type="molecule type" value="Genomic_DNA"/>
</dbReference>
<feature type="domain" description="Protein kinase" evidence="11">
    <location>
        <begin position="179"/>
        <end position="459"/>
    </location>
</feature>
<dbReference type="InterPro" id="IPR011009">
    <property type="entry name" value="Kinase-like_dom_sf"/>
</dbReference>
<feature type="region of interest" description="Disordered" evidence="9">
    <location>
        <begin position="1"/>
        <end position="20"/>
    </location>
</feature>
<dbReference type="PANTHER" id="PTHR24347">
    <property type="entry name" value="SERINE/THREONINE-PROTEIN KINASE"/>
    <property type="match status" value="1"/>
</dbReference>
<keyword evidence="6 7" id="KW-0067">ATP-binding</keyword>
<dbReference type="PROSITE" id="PS00107">
    <property type="entry name" value="PROTEIN_KINASE_ATP"/>
    <property type="match status" value="1"/>
</dbReference>
<dbReference type="GO" id="GO:0000077">
    <property type="term" value="P:DNA damage checkpoint signaling"/>
    <property type="evidence" value="ECO:0007669"/>
    <property type="project" value="InterPro"/>
</dbReference>
<dbReference type="GO" id="GO:0004674">
    <property type="term" value="F:protein serine/threonine kinase activity"/>
    <property type="evidence" value="ECO:0007669"/>
    <property type="project" value="UniProtKB-KW"/>
</dbReference>
<organism evidence="12 13">
    <name type="scientific">Komagataella phaffii (strain ATCC 76273 / CBS 7435 / CECT 11047 / NRRL Y-11430 / Wegner 21-1)</name>
    <name type="common">Yeast</name>
    <name type="synonym">Pichia pastoris</name>
    <dbReference type="NCBI Taxonomy" id="981350"/>
    <lineage>
        <taxon>Eukaryota</taxon>
        <taxon>Fungi</taxon>
        <taxon>Dikarya</taxon>
        <taxon>Ascomycota</taxon>
        <taxon>Saccharomycotina</taxon>
        <taxon>Pichiomycetes</taxon>
        <taxon>Pichiales</taxon>
        <taxon>Pichiaceae</taxon>
        <taxon>Komagataella</taxon>
    </lineage>
</organism>
<comment type="subcellular location">
    <subcellularLocation>
        <location evidence="7">Nucleus</location>
    </subcellularLocation>
</comment>
<evidence type="ECO:0000256" key="4">
    <source>
        <dbReference type="ARBA" id="ARBA00022741"/>
    </source>
</evidence>
<keyword evidence="7" id="KW-0829">Tyrosine-protein kinase</keyword>
<dbReference type="GO" id="GO:0005524">
    <property type="term" value="F:ATP binding"/>
    <property type="evidence" value="ECO:0007669"/>
    <property type="project" value="UniProtKB-UniRule"/>
</dbReference>
<dbReference type="Gene3D" id="1.10.510.10">
    <property type="entry name" value="Transferase(Phosphotransferase) domain 1"/>
    <property type="match status" value="1"/>
</dbReference>
<dbReference type="SUPFAM" id="SSF49879">
    <property type="entry name" value="SMAD/FHA domain"/>
    <property type="match status" value="2"/>
</dbReference>
<dbReference type="GO" id="GO:0006281">
    <property type="term" value="P:DNA repair"/>
    <property type="evidence" value="ECO:0007669"/>
    <property type="project" value="InterPro"/>
</dbReference>
<comment type="catalytic activity">
    <reaction evidence="7">
        <text>L-threonyl-[protein] + ATP = O-phospho-L-threonyl-[protein] + ADP + H(+)</text>
        <dbReference type="Rhea" id="RHEA:46608"/>
        <dbReference type="Rhea" id="RHEA-COMP:11060"/>
        <dbReference type="Rhea" id="RHEA-COMP:11605"/>
        <dbReference type="ChEBI" id="CHEBI:15378"/>
        <dbReference type="ChEBI" id="CHEBI:30013"/>
        <dbReference type="ChEBI" id="CHEBI:30616"/>
        <dbReference type="ChEBI" id="CHEBI:61977"/>
        <dbReference type="ChEBI" id="CHEBI:456216"/>
        <dbReference type="EC" id="2.7.12.1"/>
    </reaction>
</comment>
<dbReference type="HOGENOM" id="CLU_379543_0_0_1"/>
<reference evidence="12 13" key="1">
    <citation type="journal article" date="2011" name="J. Biotechnol.">
        <title>High-quality genome sequence of Pichia pastoris CBS7435.</title>
        <authorList>
            <person name="Kuberl A."/>
            <person name="Schneider J."/>
            <person name="Thallinger G.G."/>
            <person name="Anderl I."/>
            <person name="Wibberg D."/>
            <person name="Hajek T."/>
            <person name="Jaenicke S."/>
            <person name="Brinkrolf K."/>
            <person name="Goesmann A."/>
            <person name="Szczepanowski R."/>
            <person name="Puhler A."/>
            <person name="Schwab H."/>
            <person name="Glieder A."/>
            <person name="Pichler H."/>
        </authorList>
    </citation>
    <scope>NUCLEOTIDE SEQUENCE [LARGE SCALE GENOMIC DNA]</scope>
    <source>
        <strain evidence="13">ATCC 76273 / CBS 7435 / CECT 11047 / NRRL Y-11430 / Wegner 21-1</strain>
    </source>
</reference>
<evidence type="ECO:0000256" key="2">
    <source>
        <dbReference type="ARBA" id="ARBA00022527"/>
    </source>
</evidence>
<feature type="domain" description="FHA" evidence="10">
    <location>
        <begin position="64"/>
        <end position="122"/>
    </location>
</feature>
<dbReference type="GO" id="GO:0006270">
    <property type="term" value="P:DNA replication initiation"/>
    <property type="evidence" value="ECO:0007669"/>
    <property type="project" value="InterPro"/>
</dbReference>
<dbReference type="Pfam" id="PF00069">
    <property type="entry name" value="Pkinase"/>
    <property type="match status" value="1"/>
</dbReference>
<dbReference type="PROSITE" id="PS00108">
    <property type="entry name" value="PROTEIN_KINASE_ST"/>
    <property type="match status" value="1"/>
</dbReference>
<keyword evidence="13" id="KW-1185">Reference proteome</keyword>
<name>F2QUG7_KOMPC</name>
<dbReference type="InterPro" id="IPR008271">
    <property type="entry name" value="Ser/Thr_kinase_AS"/>
</dbReference>
<gene>
    <name evidence="12" type="primary">RAD53</name>
    <name evidence="12" type="ordered locus">PP7435_Chr3-0071</name>
</gene>
<dbReference type="Gene3D" id="2.60.200.20">
    <property type="match status" value="2"/>
</dbReference>
<feature type="compositionally biased region" description="Low complexity" evidence="9">
    <location>
        <begin position="1"/>
        <end position="12"/>
    </location>
</feature>
<evidence type="ECO:0000256" key="1">
    <source>
        <dbReference type="ARBA" id="ARBA00005575"/>
    </source>
</evidence>
<dbReference type="EC" id="2.7.12.1" evidence="7"/>
<dbReference type="GO" id="GO:0005634">
    <property type="term" value="C:nucleus"/>
    <property type="evidence" value="ECO:0007669"/>
    <property type="project" value="UniProtKB-SubCell"/>
</dbReference>
<dbReference type="PROSITE" id="PS50011">
    <property type="entry name" value="PROTEIN_KINASE_DOM"/>
    <property type="match status" value="1"/>
</dbReference>
<keyword evidence="7" id="KW-0131">Cell cycle</keyword>
<evidence type="ECO:0000256" key="8">
    <source>
        <dbReference type="PROSITE-ProRule" id="PRU10141"/>
    </source>
</evidence>
<dbReference type="GO" id="GO:0004712">
    <property type="term" value="F:protein serine/threonine/tyrosine kinase activity"/>
    <property type="evidence" value="ECO:0007669"/>
    <property type="project" value="UniProtKB-EC"/>
</dbReference>
<dbReference type="Pfam" id="PF00498">
    <property type="entry name" value="FHA"/>
    <property type="match status" value="2"/>
</dbReference>
<dbReference type="GO" id="GO:0004713">
    <property type="term" value="F:protein tyrosine kinase activity"/>
    <property type="evidence" value="ECO:0007669"/>
    <property type="project" value="UniProtKB-KW"/>
</dbReference>
<keyword evidence="2 7" id="KW-0723">Serine/threonine-protein kinase</keyword>
<dbReference type="InterPro" id="IPR017441">
    <property type="entry name" value="Protein_kinase_ATP_BS"/>
</dbReference>
<evidence type="ECO:0000259" key="10">
    <source>
        <dbReference type="PROSITE" id="PS50006"/>
    </source>
</evidence>
<dbReference type="SMART" id="SM00240">
    <property type="entry name" value="FHA"/>
    <property type="match status" value="2"/>
</dbReference>
<feature type="binding site" evidence="8">
    <location>
        <position position="208"/>
    </location>
    <ligand>
        <name>ATP</name>
        <dbReference type="ChEBI" id="CHEBI:30616"/>
    </ligand>
</feature>
<feature type="domain" description="FHA" evidence="10">
    <location>
        <begin position="611"/>
        <end position="675"/>
    </location>
</feature>
<dbReference type="PROSITE" id="PS50006">
    <property type="entry name" value="FHA_DOMAIN"/>
    <property type="match status" value="2"/>
</dbReference>
<comment type="function">
    <text evidence="7">Controls S-phase checkpoint as well as G1 and G2 DNA damage checkpoints. Phosphorylates proteins on serine, threonine, and tyrosine. Prevents entry into anaphase and mitotic exit after DNA damage via regulation of the Polo kinase CDC5.</text>
</comment>
<protein>
    <recommendedName>
        <fullName evidence="7">Serine/threonine-protein kinase RAD53</fullName>
        <ecNumber evidence="7">2.7.12.1</ecNumber>
    </recommendedName>
</protein>
<dbReference type="Gene3D" id="3.30.200.20">
    <property type="entry name" value="Phosphorylase Kinase, domain 1"/>
    <property type="match status" value="1"/>
</dbReference>
<evidence type="ECO:0000256" key="6">
    <source>
        <dbReference type="ARBA" id="ARBA00022840"/>
    </source>
</evidence>
<evidence type="ECO:0000256" key="9">
    <source>
        <dbReference type="SAM" id="MobiDB-lite"/>
    </source>
</evidence>
<keyword evidence="7" id="KW-0227">DNA damage</keyword>
<dbReference type="SUPFAM" id="SSF56112">
    <property type="entry name" value="Protein kinase-like (PK-like)"/>
    <property type="match status" value="1"/>
</dbReference>